<organism evidence="2 3">
    <name type="scientific">Salmonella enterica subsp. enterica serovar Goldcoast</name>
    <dbReference type="NCBI Taxonomy" id="260678"/>
    <lineage>
        <taxon>Bacteria</taxon>
        <taxon>Pseudomonadati</taxon>
        <taxon>Pseudomonadota</taxon>
        <taxon>Gammaproteobacteria</taxon>
        <taxon>Enterobacterales</taxon>
        <taxon>Enterobacteriaceae</taxon>
        <taxon>Salmonella</taxon>
    </lineage>
</organism>
<accession>A0A6D2CP99</accession>
<reference evidence="2 3" key="1">
    <citation type="submission" date="2019-04" db="EMBL/GenBank/DDBJ databases">
        <title>Salmonella Goldcoast in Taiwan.</title>
        <authorList>
            <person name="Feng Y."/>
            <person name="Chiu C.-H."/>
        </authorList>
    </citation>
    <scope>NUCLEOTIDE SEQUENCE [LARGE SCALE GENOMIC DNA]</scope>
    <source>
        <strain evidence="2 3">Sal-5807</strain>
    </source>
</reference>
<proteinExistence type="predicted"/>
<name>A0A6D2CP99_SALET</name>
<sequence length="61" mass="7130">NRIYGSHCSHMHYRLYFLFGSIYFISAALSSAPSSSTFSIYYWTVLALIPFLKLTNRRCTR</sequence>
<keyword evidence="1" id="KW-1133">Transmembrane helix</keyword>
<evidence type="ECO:0000256" key="1">
    <source>
        <dbReference type="SAM" id="Phobius"/>
    </source>
</evidence>
<gene>
    <name evidence="2" type="ORF">E9126_04245</name>
</gene>
<dbReference type="AlphaFoldDB" id="A0A6D2CP99"/>
<feature type="non-terminal residue" evidence="2">
    <location>
        <position position="1"/>
    </location>
</feature>
<evidence type="ECO:0000313" key="3">
    <source>
        <dbReference type="Proteomes" id="UP000319177"/>
    </source>
</evidence>
<keyword evidence="1" id="KW-0472">Membrane</keyword>
<feature type="transmembrane region" description="Helical" evidence="1">
    <location>
        <begin position="12"/>
        <end position="32"/>
    </location>
</feature>
<comment type="caution">
    <text evidence="2">The sequence shown here is derived from an EMBL/GenBank/DDBJ whole genome shotgun (WGS) entry which is preliminary data.</text>
</comment>
<dbReference type="GO" id="GO:0016874">
    <property type="term" value="F:ligase activity"/>
    <property type="evidence" value="ECO:0007669"/>
    <property type="project" value="UniProtKB-KW"/>
</dbReference>
<dbReference type="Proteomes" id="UP000319177">
    <property type="component" value="Unassembled WGS sequence"/>
</dbReference>
<keyword evidence="2" id="KW-0436">Ligase</keyword>
<evidence type="ECO:0000313" key="2">
    <source>
        <dbReference type="EMBL" id="TPC34595.1"/>
    </source>
</evidence>
<protein>
    <submittedName>
        <fullName evidence="2">O-antigen ligase domain-containing protein</fullName>
    </submittedName>
</protein>
<feature type="transmembrane region" description="Helical" evidence="1">
    <location>
        <begin position="38"/>
        <end position="55"/>
    </location>
</feature>
<dbReference type="EMBL" id="SSWB01000004">
    <property type="protein sequence ID" value="TPC34595.1"/>
    <property type="molecule type" value="Genomic_DNA"/>
</dbReference>
<keyword evidence="1" id="KW-0812">Transmembrane</keyword>